<proteinExistence type="predicted"/>
<protein>
    <submittedName>
        <fullName evidence="1">Uncharacterized protein</fullName>
    </submittedName>
</protein>
<accession>A0A8S5PRM7</accession>
<evidence type="ECO:0000313" key="1">
    <source>
        <dbReference type="EMBL" id="DAE09113.1"/>
    </source>
</evidence>
<reference evidence="1" key="1">
    <citation type="journal article" date="2021" name="Proc. Natl. Acad. Sci. U.S.A.">
        <title>A Catalog of Tens of Thousands of Viruses from Human Metagenomes Reveals Hidden Associations with Chronic Diseases.</title>
        <authorList>
            <person name="Tisza M.J."/>
            <person name="Buck C.B."/>
        </authorList>
    </citation>
    <scope>NUCLEOTIDE SEQUENCE</scope>
    <source>
        <strain evidence="1">CtEg02</strain>
    </source>
</reference>
<organism evidence="1">
    <name type="scientific">Myoviridae sp. ctEg02</name>
    <dbReference type="NCBI Taxonomy" id="2825061"/>
    <lineage>
        <taxon>Viruses</taxon>
        <taxon>Duplodnaviria</taxon>
        <taxon>Heunggongvirae</taxon>
        <taxon>Uroviricota</taxon>
        <taxon>Caudoviricetes</taxon>
    </lineage>
</organism>
<name>A0A8S5PRM7_9CAUD</name>
<sequence>MLRAKKKTHREQGSGGLGCGTPFILYQYRLIYINMDTFREVSACTKASWCFCWPRWL</sequence>
<dbReference type="EMBL" id="BK015482">
    <property type="protein sequence ID" value="DAE09113.1"/>
    <property type="molecule type" value="Genomic_DNA"/>
</dbReference>